<dbReference type="RefSeq" id="WP_267267829.1">
    <property type="nucleotide sequence ID" value="NZ_CP101527.1"/>
</dbReference>
<organism evidence="3 4">
    <name type="scientific">Alkalimarinus sediminis</name>
    <dbReference type="NCBI Taxonomy" id="1632866"/>
    <lineage>
        <taxon>Bacteria</taxon>
        <taxon>Pseudomonadati</taxon>
        <taxon>Pseudomonadota</taxon>
        <taxon>Gammaproteobacteria</taxon>
        <taxon>Alteromonadales</taxon>
        <taxon>Alteromonadaceae</taxon>
        <taxon>Alkalimarinus</taxon>
    </lineage>
</organism>
<feature type="chain" id="PRO_5038563340" evidence="1">
    <location>
        <begin position="23"/>
        <end position="298"/>
    </location>
</feature>
<keyword evidence="1" id="KW-0732">Signal</keyword>
<dbReference type="Pfam" id="PF19657">
    <property type="entry name" value="DUF6160"/>
    <property type="match status" value="1"/>
</dbReference>
<sequence length="298" mass="29589">MKGLNKIALVTAISAASFGANAELKSLDDSAMGELTGQAGITIELETKVDIGSVVYTDTASAAGSTNMIGGGSLAMNGISIGGRGGSKLDDLQIDIDLADDGDAIIDVHSQSGVPIDFGITMASASLQGSGTVTAANSTLLASNINIEGDLYKLGIQVDTATDVLGITAAFTVTDFDVDVDFLSLGIQNLTISSDNSNTCGAGDVACQTAQGISAGINSAIATGPLAGSSYGNAAVAIMTVGKGVSGVTGSTQEGLAMGIEYFEADIDMGVTLGGVSIGTVAINDLVITGTEMLVYGH</sequence>
<proteinExistence type="predicted"/>
<dbReference type="KEGG" id="asem:NNL22_05460"/>
<keyword evidence="4" id="KW-1185">Reference proteome</keyword>
<evidence type="ECO:0000259" key="2">
    <source>
        <dbReference type="Pfam" id="PF19657"/>
    </source>
</evidence>
<feature type="signal peptide" evidence="1">
    <location>
        <begin position="1"/>
        <end position="22"/>
    </location>
</feature>
<evidence type="ECO:0000313" key="4">
    <source>
        <dbReference type="Proteomes" id="UP001164472"/>
    </source>
</evidence>
<dbReference type="InterPro" id="IPR046158">
    <property type="entry name" value="DUF6160"/>
</dbReference>
<evidence type="ECO:0000256" key="1">
    <source>
        <dbReference type="SAM" id="SignalP"/>
    </source>
</evidence>
<gene>
    <name evidence="3" type="ORF">NNL22_05460</name>
</gene>
<feature type="domain" description="DUF6160" evidence="2">
    <location>
        <begin position="1"/>
        <end position="99"/>
    </location>
</feature>
<dbReference type="EMBL" id="CP101527">
    <property type="protein sequence ID" value="UZW76029.1"/>
    <property type="molecule type" value="Genomic_DNA"/>
</dbReference>
<dbReference type="Proteomes" id="UP001164472">
    <property type="component" value="Chromosome"/>
</dbReference>
<name>A0A9E8HKC7_9ALTE</name>
<reference evidence="3" key="1">
    <citation type="submission" date="2022-07" db="EMBL/GenBank/DDBJ databases">
        <title>Alkalimarinus sp. nov., isolated from gut of a Alitta virens.</title>
        <authorList>
            <person name="Yang A.I."/>
            <person name="Shin N.-R."/>
        </authorList>
    </citation>
    <scope>NUCLEOTIDE SEQUENCE</scope>
    <source>
        <strain evidence="3">FA028</strain>
    </source>
</reference>
<protein>
    <submittedName>
        <fullName evidence="3">DUF6160 family protein</fullName>
    </submittedName>
</protein>
<dbReference type="AlphaFoldDB" id="A0A9E8HKC7"/>
<accession>A0A9E8HKC7</accession>
<evidence type="ECO:0000313" key="3">
    <source>
        <dbReference type="EMBL" id="UZW76029.1"/>
    </source>
</evidence>